<dbReference type="InterPro" id="IPR057576">
    <property type="entry name" value="NUCB1_N"/>
</dbReference>
<keyword evidence="9" id="KW-0344">Guanine-nucleotide releasing factor</keyword>
<dbReference type="FunFam" id="1.10.238.10:FF:000045">
    <property type="entry name" value="Nucleobindin 2"/>
    <property type="match status" value="1"/>
</dbReference>
<evidence type="ECO:0000256" key="12">
    <source>
        <dbReference type="ARBA" id="ARBA00022737"/>
    </source>
</evidence>
<keyword evidence="7" id="KW-0964">Secreted</keyword>
<evidence type="ECO:0000256" key="6">
    <source>
        <dbReference type="ARBA" id="ARBA00022490"/>
    </source>
</evidence>
<name>A0A8C7XMI1_9TELE</name>
<keyword evidence="16" id="KW-0472">Membrane</keyword>
<evidence type="ECO:0000256" key="13">
    <source>
        <dbReference type="ARBA" id="ARBA00022837"/>
    </source>
</evidence>
<evidence type="ECO:0000256" key="19">
    <source>
        <dbReference type="SAM" id="SignalP"/>
    </source>
</evidence>
<dbReference type="GO" id="GO:0003677">
    <property type="term" value="F:DNA binding"/>
    <property type="evidence" value="ECO:0007669"/>
    <property type="project" value="UniProtKB-KW"/>
</dbReference>
<dbReference type="PANTHER" id="PTHR19237:SF23">
    <property type="entry name" value="NUCLEOBINDIN 2B"/>
    <property type="match status" value="1"/>
</dbReference>
<evidence type="ECO:0000256" key="3">
    <source>
        <dbReference type="ARBA" id="ARBA00004555"/>
    </source>
</evidence>
<dbReference type="GO" id="GO:0016020">
    <property type="term" value="C:membrane"/>
    <property type="evidence" value="ECO:0007669"/>
    <property type="project" value="UniProtKB-SubCell"/>
</dbReference>
<evidence type="ECO:0000313" key="22">
    <source>
        <dbReference type="Proteomes" id="UP000694383"/>
    </source>
</evidence>
<feature type="coiled-coil region" evidence="17">
    <location>
        <begin position="347"/>
        <end position="395"/>
    </location>
</feature>
<accession>A0A8C7XMI1</accession>
<organism evidence="21 22">
    <name type="scientific">Oryzias sinensis</name>
    <name type="common">Chinese medaka</name>
    <dbReference type="NCBI Taxonomy" id="183150"/>
    <lineage>
        <taxon>Eukaryota</taxon>
        <taxon>Metazoa</taxon>
        <taxon>Chordata</taxon>
        <taxon>Craniata</taxon>
        <taxon>Vertebrata</taxon>
        <taxon>Euteleostomi</taxon>
        <taxon>Actinopterygii</taxon>
        <taxon>Neopterygii</taxon>
        <taxon>Teleostei</taxon>
        <taxon>Neoteleostei</taxon>
        <taxon>Acanthomorphata</taxon>
        <taxon>Ovalentaria</taxon>
        <taxon>Atherinomorphae</taxon>
        <taxon>Beloniformes</taxon>
        <taxon>Adrianichthyidae</taxon>
        <taxon>Oryziinae</taxon>
        <taxon>Oryzias</taxon>
    </lineage>
</organism>
<keyword evidence="15" id="KW-0238">DNA-binding</keyword>
<dbReference type="GO" id="GO:0005085">
    <property type="term" value="F:guanyl-nucleotide exchange factor activity"/>
    <property type="evidence" value="ECO:0007669"/>
    <property type="project" value="UniProtKB-KW"/>
</dbReference>
<dbReference type="PANTHER" id="PTHR19237">
    <property type="entry name" value="NUCLEOBINDIN"/>
    <property type="match status" value="1"/>
</dbReference>
<dbReference type="GO" id="GO:0005794">
    <property type="term" value="C:Golgi apparatus"/>
    <property type="evidence" value="ECO:0007669"/>
    <property type="project" value="UniProtKB-SubCell"/>
</dbReference>
<dbReference type="Proteomes" id="UP000694383">
    <property type="component" value="Unplaced"/>
</dbReference>
<keyword evidence="8" id="KW-0597">Phosphoprotein</keyword>
<reference evidence="21" key="2">
    <citation type="submission" date="2025-09" db="UniProtKB">
        <authorList>
            <consortium name="Ensembl"/>
        </authorList>
    </citation>
    <scope>IDENTIFICATION</scope>
</reference>
<evidence type="ECO:0000256" key="10">
    <source>
        <dbReference type="ARBA" id="ARBA00022723"/>
    </source>
</evidence>
<evidence type="ECO:0000256" key="5">
    <source>
        <dbReference type="ARBA" id="ARBA00008063"/>
    </source>
</evidence>
<feature type="region of interest" description="Disordered" evidence="18">
    <location>
        <begin position="186"/>
        <end position="223"/>
    </location>
</feature>
<evidence type="ECO:0000256" key="2">
    <source>
        <dbReference type="ARBA" id="ARBA00004496"/>
    </source>
</evidence>
<keyword evidence="13" id="KW-0106">Calcium</keyword>
<dbReference type="InterPro" id="IPR040250">
    <property type="entry name" value="Nucleobindin"/>
</dbReference>
<feature type="chain" id="PRO_5034074638" evidence="19">
    <location>
        <begin position="22"/>
        <end position="402"/>
    </location>
</feature>
<evidence type="ECO:0000256" key="4">
    <source>
        <dbReference type="ARBA" id="ARBA00004613"/>
    </source>
</evidence>
<dbReference type="GO" id="GO:0005509">
    <property type="term" value="F:calcium ion binding"/>
    <property type="evidence" value="ECO:0007669"/>
    <property type="project" value="InterPro"/>
</dbReference>
<feature type="signal peptide" evidence="19">
    <location>
        <begin position="1"/>
        <end position="21"/>
    </location>
</feature>
<dbReference type="Ensembl" id="ENSOSIT00000016728.1">
    <property type="protein sequence ID" value="ENSOSIP00000015825.1"/>
    <property type="gene ID" value="ENSOSIG00000008553.1"/>
</dbReference>
<evidence type="ECO:0000256" key="17">
    <source>
        <dbReference type="SAM" id="Coils"/>
    </source>
</evidence>
<dbReference type="PROSITE" id="PS50222">
    <property type="entry name" value="EF_HAND_2"/>
    <property type="match status" value="1"/>
</dbReference>
<evidence type="ECO:0000256" key="11">
    <source>
        <dbReference type="ARBA" id="ARBA00022729"/>
    </source>
</evidence>
<keyword evidence="10" id="KW-0479">Metal-binding</keyword>
<reference evidence="21" key="1">
    <citation type="submission" date="2025-08" db="UniProtKB">
        <authorList>
            <consortium name="Ensembl"/>
        </authorList>
    </citation>
    <scope>IDENTIFICATION</scope>
</reference>
<keyword evidence="14" id="KW-0333">Golgi apparatus</keyword>
<evidence type="ECO:0000256" key="18">
    <source>
        <dbReference type="SAM" id="MobiDB-lite"/>
    </source>
</evidence>
<evidence type="ECO:0000256" key="14">
    <source>
        <dbReference type="ARBA" id="ARBA00023034"/>
    </source>
</evidence>
<comment type="subcellular location">
    <subcellularLocation>
        <location evidence="2">Cytoplasm</location>
    </subcellularLocation>
    <subcellularLocation>
        <location evidence="3">Golgi apparatus</location>
    </subcellularLocation>
    <subcellularLocation>
        <location evidence="1">Membrane</location>
        <topology evidence="1">Peripheral membrane protein</topology>
    </subcellularLocation>
    <subcellularLocation>
        <location evidence="4">Secreted</location>
    </subcellularLocation>
</comment>
<keyword evidence="11 19" id="KW-0732">Signal</keyword>
<dbReference type="GO" id="GO:0005793">
    <property type="term" value="C:endoplasmic reticulum-Golgi intermediate compartment"/>
    <property type="evidence" value="ECO:0007669"/>
    <property type="project" value="TreeGrafter"/>
</dbReference>
<keyword evidence="6" id="KW-0963">Cytoplasm</keyword>
<dbReference type="GeneTree" id="ENSGT00390000001927"/>
<sequence>MGKGLASGGLVLLGLWLCVHSVPISVEKSTGKPEVEELEPPRSTDTGLHYDRYLREVIEYLEKDPHFREKLKNADMDDIKQGKLSKELNFVQHNFRSKLDELKREEINRLRMLIKAKHDTEEHNGQAMDHQTLLKQFEHLNHMNPHTFEVDDLDRLIQSATKDLENFDKERHDEFKKYEMLKEHERRERLKGMSEEDRKKAEQHYEEMKKKHANHPKVNHPGSEDQLKEVWQETDGLDPQDFDPKTFFKMHDSNGDGFFDESELEALFTKELEKVYNPDNEEDDMVEMEEERLRMKEHVMNEVILHRPHQYLFTLEIFSCFLHSLKTFLSVSLQTLDQNPIYTEEELRDYEQHLANEESDISKKSVELQKQREELERQQEELNNQKLGLKQVKKIKRLKVPG</sequence>
<evidence type="ECO:0000256" key="9">
    <source>
        <dbReference type="ARBA" id="ARBA00022658"/>
    </source>
</evidence>
<proteinExistence type="inferred from homology"/>
<keyword evidence="12" id="KW-0677">Repeat</keyword>
<dbReference type="AlphaFoldDB" id="A0A8C7XMI1"/>
<feature type="domain" description="EF-hand" evidence="20">
    <location>
        <begin position="239"/>
        <end position="274"/>
    </location>
</feature>
<keyword evidence="17" id="KW-0175">Coiled coil</keyword>
<dbReference type="GO" id="GO:0070062">
    <property type="term" value="C:extracellular exosome"/>
    <property type="evidence" value="ECO:0007669"/>
    <property type="project" value="TreeGrafter"/>
</dbReference>
<evidence type="ECO:0000256" key="1">
    <source>
        <dbReference type="ARBA" id="ARBA00004170"/>
    </source>
</evidence>
<feature type="compositionally biased region" description="Basic and acidic residues" evidence="18">
    <location>
        <begin position="186"/>
        <end position="209"/>
    </location>
</feature>
<evidence type="ECO:0000256" key="7">
    <source>
        <dbReference type="ARBA" id="ARBA00022525"/>
    </source>
</evidence>
<comment type="similarity">
    <text evidence="5">Belongs to the nucleobindin family.</text>
</comment>
<dbReference type="InterPro" id="IPR011992">
    <property type="entry name" value="EF-hand-dom_pair"/>
</dbReference>
<dbReference type="Pfam" id="PF25434">
    <property type="entry name" value="NUCB1_N"/>
    <property type="match status" value="1"/>
</dbReference>
<evidence type="ECO:0000313" key="21">
    <source>
        <dbReference type="Ensembl" id="ENSOSIP00000015825.1"/>
    </source>
</evidence>
<protein>
    <submittedName>
        <fullName evidence="21">Nucleobindin 2</fullName>
    </submittedName>
</protein>
<dbReference type="Gene3D" id="1.10.238.10">
    <property type="entry name" value="EF-hand"/>
    <property type="match status" value="1"/>
</dbReference>
<dbReference type="InterPro" id="IPR002048">
    <property type="entry name" value="EF_hand_dom"/>
</dbReference>
<evidence type="ECO:0000256" key="8">
    <source>
        <dbReference type="ARBA" id="ARBA00022553"/>
    </source>
</evidence>
<keyword evidence="22" id="KW-1185">Reference proteome</keyword>
<evidence type="ECO:0000259" key="20">
    <source>
        <dbReference type="PROSITE" id="PS50222"/>
    </source>
</evidence>
<evidence type="ECO:0000256" key="16">
    <source>
        <dbReference type="ARBA" id="ARBA00023136"/>
    </source>
</evidence>
<evidence type="ECO:0000256" key="15">
    <source>
        <dbReference type="ARBA" id="ARBA00023125"/>
    </source>
</evidence>
<dbReference type="SUPFAM" id="SSF47473">
    <property type="entry name" value="EF-hand"/>
    <property type="match status" value="1"/>
</dbReference>